<keyword evidence="3" id="KW-1133">Transmembrane helix</keyword>
<feature type="region of interest" description="Disordered" evidence="2">
    <location>
        <begin position="183"/>
        <end position="224"/>
    </location>
</feature>
<dbReference type="EMBL" id="QBMP01000318">
    <property type="protein sequence ID" value="PZO46256.1"/>
    <property type="molecule type" value="Genomic_DNA"/>
</dbReference>
<dbReference type="Proteomes" id="UP000249794">
    <property type="component" value="Unassembled WGS sequence"/>
</dbReference>
<keyword evidence="3" id="KW-0812">Transmembrane</keyword>
<dbReference type="InterPro" id="IPR021435">
    <property type="entry name" value="DUF3084"/>
</dbReference>
<dbReference type="AlphaFoldDB" id="A0A2W4WMY4"/>
<sequence length="432" mass="47789">MTGFVLLFAVACLGGVIATVGDRIGMKVGKSRLSLFNLRPRQTATLVSVATGMVASFSTLMLMIALDSQLRKGLFQLDDIQQELAEAQTDLESTQAEKNDVEATLKSSTKLKEEAQSRLLKINDSLQIAVAREKETLNNLLDTQSQLDDVSDQASSLRDELTNLRDERQALVEEQSKVRAQIAQRDQEIAQRNRDIEQRNGEIAQRDQELADRNAELSDRASQIAQRDQEIAERTSRLASLQTEQAFLTQEIARLEDEFQGLRLGNVAIGRNETLALTITRADSVANAQKAVDDALATANRFAVQTILPGTKSVDAIAIRVNPEVVKQIVQSITDSQNYVIRVSSAANYIVGEPCVNAAITQGSEPCLQVNIDFSRNEVRFQPGEVLATTQMGGADNSNEALIERFNLLRTTAESYRVTRNFNIIYSEELRE</sequence>
<keyword evidence="1" id="KW-0175">Coiled coil</keyword>
<reference evidence="4 5" key="2">
    <citation type="submission" date="2018-06" db="EMBL/GenBank/DDBJ databases">
        <title>Metagenomic assembly of (sub)arctic Cyanobacteria and their associated microbiome from non-axenic cultures.</title>
        <authorList>
            <person name="Baurain D."/>
        </authorList>
    </citation>
    <scope>NUCLEOTIDE SEQUENCE [LARGE SCALE GENOMIC DNA]</scope>
    <source>
        <strain evidence="4">ULC027bin1</strain>
    </source>
</reference>
<proteinExistence type="predicted"/>
<reference evidence="5" key="1">
    <citation type="submission" date="2018-04" db="EMBL/GenBank/DDBJ databases">
        <authorList>
            <person name="Cornet L."/>
        </authorList>
    </citation>
    <scope>NUCLEOTIDE SEQUENCE [LARGE SCALE GENOMIC DNA]</scope>
</reference>
<feature type="coiled-coil region" evidence="1">
    <location>
        <begin position="77"/>
        <end position="181"/>
    </location>
</feature>
<dbReference type="Gene3D" id="1.10.287.1490">
    <property type="match status" value="1"/>
</dbReference>
<feature type="transmembrane region" description="Helical" evidence="3">
    <location>
        <begin position="42"/>
        <end position="66"/>
    </location>
</feature>
<dbReference type="Pfam" id="PF11283">
    <property type="entry name" value="DUF3084"/>
    <property type="match status" value="1"/>
</dbReference>
<gene>
    <name evidence="4" type="ORF">DCF15_20530</name>
</gene>
<evidence type="ECO:0000313" key="5">
    <source>
        <dbReference type="Proteomes" id="UP000249794"/>
    </source>
</evidence>
<evidence type="ECO:0000256" key="2">
    <source>
        <dbReference type="SAM" id="MobiDB-lite"/>
    </source>
</evidence>
<evidence type="ECO:0000256" key="3">
    <source>
        <dbReference type="SAM" id="Phobius"/>
    </source>
</evidence>
<name>A0A2W4WMY4_9CYAN</name>
<feature type="compositionally biased region" description="Basic and acidic residues" evidence="2">
    <location>
        <begin position="185"/>
        <end position="219"/>
    </location>
</feature>
<accession>A0A2W4WMY4</accession>
<evidence type="ECO:0000313" key="4">
    <source>
        <dbReference type="EMBL" id="PZO46256.1"/>
    </source>
</evidence>
<organism evidence="4 5">
    <name type="scientific">Phormidesmis priestleyi</name>
    <dbReference type="NCBI Taxonomy" id="268141"/>
    <lineage>
        <taxon>Bacteria</taxon>
        <taxon>Bacillati</taxon>
        <taxon>Cyanobacteriota</taxon>
        <taxon>Cyanophyceae</taxon>
        <taxon>Leptolyngbyales</taxon>
        <taxon>Leptolyngbyaceae</taxon>
        <taxon>Phormidesmis</taxon>
    </lineage>
</organism>
<evidence type="ECO:0000256" key="1">
    <source>
        <dbReference type="SAM" id="Coils"/>
    </source>
</evidence>
<keyword evidence="3" id="KW-0472">Membrane</keyword>
<comment type="caution">
    <text evidence="4">The sequence shown here is derived from an EMBL/GenBank/DDBJ whole genome shotgun (WGS) entry which is preliminary data.</text>
</comment>
<protein>
    <submittedName>
        <fullName evidence="4">DUF3084 domain-containing protein</fullName>
    </submittedName>
</protein>